<name>A0A0K9XN72_9ACTN</name>
<protein>
    <recommendedName>
        <fullName evidence="4">DUF5135 domain-containing protein</fullName>
    </recommendedName>
</protein>
<dbReference type="AlphaFoldDB" id="A0A0K9XN72"/>
<dbReference type="EMBL" id="LFXA01000002">
    <property type="protein sequence ID" value="KNB54147.1"/>
    <property type="molecule type" value="Genomic_DNA"/>
</dbReference>
<reference evidence="3" key="1">
    <citation type="submission" date="2015-07" db="EMBL/GenBank/DDBJ databases">
        <title>Draft genome sequence of Streptomyces sp. CMAA 1322, a bacterium isolated from Caatinga biome, from dry forest semiarid of Brazil.</title>
        <authorList>
            <person name="Santos S.N."/>
            <person name="Gacesa R."/>
            <person name="Taketani R.G."/>
            <person name="Long P.F."/>
            <person name="Melo I.S."/>
        </authorList>
    </citation>
    <scope>NUCLEOTIDE SEQUENCE [LARGE SCALE GENOMIC DNA]</scope>
    <source>
        <strain evidence="3">CMAA 1322</strain>
    </source>
</reference>
<dbReference type="Pfam" id="PF17198">
    <property type="entry name" value="AveC_like"/>
    <property type="match status" value="1"/>
</dbReference>
<keyword evidence="1" id="KW-0472">Membrane</keyword>
<dbReference type="Proteomes" id="UP000037288">
    <property type="component" value="Unassembled WGS sequence"/>
</dbReference>
<comment type="caution">
    <text evidence="2">The sequence shown here is derived from an EMBL/GenBank/DDBJ whole genome shotgun (WGS) entry which is preliminary data.</text>
</comment>
<keyword evidence="1" id="KW-0812">Transmembrane</keyword>
<gene>
    <name evidence="2" type="ORF">AC230_06440</name>
</gene>
<keyword evidence="1" id="KW-1133">Transmembrane helix</keyword>
<feature type="transmembrane region" description="Helical" evidence="1">
    <location>
        <begin position="104"/>
        <end position="123"/>
    </location>
</feature>
<feature type="transmembrane region" description="Helical" evidence="1">
    <location>
        <begin position="27"/>
        <end position="50"/>
    </location>
</feature>
<evidence type="ECO:0008006" key="4">
    <source>
        <dbReference type="Google" id="ProtNLM"/>
    </source>
</evidence>
<evidence type="ECO:0000256" key="1">
    <source>
        <dbReference type="SAM" id="Phobius"/>
    </source>
</evidence>
<proteinExistence type="predicted"/>
<keyword evidence="3" id="KW-1185">Reference proteome</keyword>
<feature type="transmembrane region" description="Helical" evidence="1">
    <location>
        <begin position="70"/>
        <end position="92"/>
    </location>
</feature>
<feature type="transmembrane region" description="Helical" evidence="1">
    <location>
        <begin position="160"/>
        <end position="183"/>
    </location>
</feature>
<feature type="transmembrane region" description="Helical" evidence="1">
    <location>
        <begin position="195"/>
        <end position="220"/>
    </location>
</feature>
<evidence type="ECO:0000313" key="2">
    <source>
        <dbReference type="EMBL" id="KNB54147.1"/>
    </source>
</evidence>
<dbReference type="PATRIC" id="fig|1678637.3.peg.1400"/>
<sequence>MNTYGPPDAGRTDSGPRYGFRRFTAPVAVWSALGAILLAFEGYVLTSWVVDGGYRLANSGTAGGGGVERGIDVVLPLVSATGTLLLGVFFFQKCRARGRLDFDALLFVALLLASWQSPFLNWVHPVLTSNTNVLGAVGSWGPYMPGWQGKGPHQEAELPLVTLSVSLTALLATMGCSTVMRLIAARRPAIGRFPLLLAGFLVAVLFDATEPLITFIGVTVWTRAVPEVTLWSGHWYQFPLYQMLASGLFVGALSTLRLMRNADEETRVERGAGAFPPAVRPAMRLLAVLGATNAALFLYTGIHILVSLADGSPPTGLPAYFRPASF</sequence>
<evidence type="ECO:0000313" key="3">
    <source>
        <dbReference type="Proteomes" id="UP000037288"/>
    </source>
</evidence>
<organism evidence="2 3">
    <name type="scientific">Streptomyces caatingaensis</name>
    <dbReference type="NCBI Taxonomy" id="1678637"/>
    <lineage>
        <taxon>Bacteria</taxon>
        <taxon>Bacillati</taxon>
        <taxon>Actinomycetota</taxon>
        <taxon>Actinomycetes</taxon>
        <taxon>Kitasatosporales</taxon>
        <taxon>Streptomycetaceae</taxon>
        <taxon>Streptomyces</taxon>
    </lineage>
</organism>
<feature type="transmembrane region" description="Helical" evidence="1">
    <location>
        <begin position="240"/>
        <end position="259"/>
    </location>
</feature>
<feature type="transmembrane region" description="Helical" evidence="1">
    <location>
        <begin position="285"/>
        <end position="306"/>
    </location>
</feature>
<dbReference type="InterPro" id="IPR033459">
    <property type="entry name" value="AveC-like"/>
</dbReference>
<accession>A0A0K9XN72</accession>